<dbReference type="AlphaFoldDB" id="A0A0A9CWZ1"/>
<proteinExistence type="predicted"/>
<sequence length="102" mass="11466">MPRGRSSPAGTRRRRCSPDCSRQGAPGLGRSQGRLTRCWMPPRCRTTSTSILWIGRHTMSSLLDWAIVYTYGMHAAARSPSYAIWEWTTMFVLWAGRSAACT</sequence>
<feature type="region of interest" description="Disordered" evidence="1">
    <location>
        <begin position="1"/>
        <end position="33"/>
    </location>
</feature>
<dbReference type="EMBL" id="GBRH01218942">
    <property type="protein sequence ID" value="JAD78953.1"/>
    <property type="molecule type" value="Transcribed_RNA"/>
</dbReference>
<accession>A0A0A9CWZ1</accession>
<reference evidence="2" key="1">
    <citation type="submission" date="2014-09" db="EMBL/GenBank/DDBJ databases">
        <authorList>
            <person name="Magalhaes I.L.F."/>
            <person name="Oliveira U."/>
            <person name="Santos F.R."/>
            <person name="Vidigal T.H.D.A."/>
            <person name="Brescovit A.D."/>
            <person name="Santos A.J."/>
        </authorList>
    </citation>
    <scope>NUCLEOTIDE SEQUENCE</scope>
    <source>
        <tissue evidence="2">Shoot tissue taken approximately 20 cm above the soil surface</tissue>
    </source>
</reference>
<reference evidence="2" key="2">
    <citation type="journal article" date="2015" name="Data Brief">
        <title>Shoot transcriptome of the giant reed, Arundo donax.</title>
        <authorList>
            <person name="Barrero R.A."/>
            <person name="Guerrero F.D."/>
            <person name="Moolhuijzen P."/>
            <person name="Goolsby J.A."/>
            <person name="Tidwell J."/>
            <person name="Bellgard S.E."/>
            <person name="Bellgard M.I."/>
        </authorList>
    </citation>
    <scope>NUCLEOTIDE SEQUENCE</scope>
    <source>
        <tissue evidence="2">Shoot tissue taken approximately 20 cm above the soil surface</tissue>
    </source>
</reference>
<organism evidence="2">
    <name type="scientific">Arundo donax</name>
    <name type="common">Giant reed</name>
    <name type="synonym">Donax arundinaceus</name>
    <dbReference type="NCBI Taxonomy" id="35708"/>
    <lineage>
        <taxon>Eukaryota</taxon>
        <taxon>Viridiplantae</taxon>
        <taxon>Streptophyta</taxon>
        <taxon>Embryophyta</taxon>
        <taxon>Tracheophyta</taxon>
        <taxon>Spermatophyta</taxon>
        <taxon>Magnoliopsida</taxon>
        <taxon>Liliopsida</taxon>
        <taxon>Poales</taxon>
        <taxon>Poaceae</taxon>
        <taxon>PACMAD clade</taxon>
        <taxon>Arundinoideae</taxon>
        <taxon>Arundineae</taxon>
        <taxon>Arundo</taxon>
    </lineage>
</organism>
<evidence type="ECO:0000256" key="1">
    <source>
        <dbReference type="SAM" id="MobiDB-lite"/>
    </source>
</evidence>
<protein>
    <submittedName>
        <fullName evidence="2">WD-repeat protein, putative</fullName>
    </submittedName>
</protein>
<evidence type="ECO:0000313" key="2">
    <source>
        <dbReference type="EMBL" id="JAD78953.1"/>
    </source>
</evidence>
<name>A0A0A9CWZ1_ARUDO</name>